<evidence type="ECO:0000313" key="9">
    <source>
        <dbReference type="Proteomes" id="UP001207930"/>
    </source>
</evidence>
<feature type="signal peptide" evidence="6">
    <location>
        <begin position="1"/>
        <end position="36"/>
    </location>
</feature>
<dbReference type="PANTHER" id="PTHR37467:SF1">
    <property type="entry name" value="EXPORTED CALCIUM-BINDING GLYCOPROTEIN"/>
    <property type="match status" value="1"/>
</dbReference>
<dbReference type="Proteomes" id="UP001207930">
    <property type="component" value="Unassembled WGS sequence"/>
</dbReference>
<dbReference type="Gene3D" id="4.10.1080.10">
    <property type="entry name" value="TSP type-3 repeat"/>
    <property type="match status" value="2"/>
</dbReference>
<reference evidence="8 9" key="1">
    <citation type="submission" date="2022-10" db="EMBL/GenBank/DDBJ databases">
        <title>Luteolibacter flavescens strain MCCC 1K03193, whole genome shotgun sequencing project.</title>
        <authorList>
            <person name="Zhao G."/>
            <person name="Shen L."/>
        </authorList>
    </citation>
    <scope>NUCLEOTIDE SEQUENCE [LARGE SCALE GENOMIC DNA]</scope>
    <source>
        <strain evidence="8 9">MCCC 1K03193</strain>
    </source>
</reference>
<keyword evidence="2" id="KW-0964">Secreted</keyword>
<name>A0ABT3FNV7_9BACT</name>
<evidence type="ECO:0000259" key="7">
    <source>
        <dbReference type="PROSITE" id="PS51114"/>
    </source>
</evidence>
<dbReference type="Pfam" id="PF04300">
    <property type="entry name" value="FBA"/>
    <property type="match status" value="1"/>
</dbReference>
<accession>A0ABT3FNV7</accession>
<protein>
    <recommendedName>
        <fullName evidence="7">FBA domain-containing protein</fullName>
    </recommendedName>
</protein>
<evidence type="ECO:0000256" key="6">
    <source>
        <dbReference type="SAM" id="SignalP"/>
    </source>
</evidence>
<keyword evidence="9" id="KW-1185">Reference proteome</keyword>
<evidence type="ECO:0000256" key="3">
    <source>
        <dbReference type="ARBA" id="ARBA00022729"/>
    </source>
</evidence>
<evidence type="ECO:0000256" key="1">
    <source>
        <dbReference type="ARBA" id="ARBA00004613"/>
    </source>
</evidence>
<keyword evidence="4" id="KW-0106">Calcium</keyword>
<comment type="subcellular location">
    <subcellularLocation>
        <location evidence="1">Secreted</location>
    </subcellularLocation>
</comment>
<dbReference type="SUPFAM" id="SSF49785">
    <property type="entry name" value="Galactose-binding domain-like"/>
    <property type="match status" value="3"/>
</dbReference>
<feature type="domain" description="FBA" evidence="7">
    <location>
        <begin position="32"/>
        <end position="235"/>
    </location>
</feature>
<dbReference type="RefSeq" id="WP_264500621.1">
    <property type="nucleotide sequence ID" value="NZ_JAPDDS010000003.1"/>
</dbReference>
<dbReference type="InterPro" id="IPR028974">
    <property type="entry name" value="TSP_type-3_rpt"/>
</dbReference>
<gene>
    <name evidence="8" type="ORF">OKA04_07975</name>
</gene>
<evidence type="ECO:0000256" key="5">
    <source>
        <dbReference type="SAM" id="MobiDB-lite"/>
    </source>
</evidence>
<feature type="region of interest" description="Disordered" evidence="5">
    <location>
        <begin position="565"/>
        <end position="644"/>
    </location>
</feature>
<dbReference type="PROSITE" id="PS51114">
    <property type="entry name" value="FBA"/>
    <property type="match status" value="1"/>
</dbReference>
<evidence type="ECO:0000313" key="8">
    <source>
        <dbReference type="EMBL" id="MCW1884665.1"/>
    </source>
</evidence>
<dbReference type="Gene3D" id="3.90.182.10">
    <property type="entry name" value="Toxin - Anthrax Protective Antigen,domain 1"/>
    <property type="match status" value="1"/>
</dbReference>
<dbReference type="Pfam" id="PF18884">
    <property type="entry name" value="TSP3_bac"/>
    <property type="match status" value="12"/>
</dbReference>
<dbReference type="PANTHER" id="PTHR37467">
    <property type="entry name" value="EXPORTED CALCIUM-BINDING GLYCOPROTEIN-RELATED"/>
    <property type="match status" value="1"/>
</dbReference>
<dbReference type="EMBL" id="JAPDDS010000003">
    <property type="protein sequence ID" value="MCW1884665.1"/>
    <property type="molecule type" value="Genomic_DNA"/>
</dbReference>
<keyword evidence="3 6" id="KW-0732">Signal</keyword>
<evidence type="ECO:0000256" key="2">
    <source>
        <dbReference type="ARBA" id="ARBA00022525"/>
    </source>
</evidence>
<evidence type="ECO:0000256" key="4">
    <source>
        <dbReference type="ARBA" id="ARBA00022837"/>
    </source>
</evidence>
<feature type="compositionally biased region" description="Polar residues" evidence="5">
    <location>
        <begin position="601"/>
        <end position="610"/>
    </location>
</feature>
<dbReference type="InterPro" id="IPR053180">
    <property type="entry name" value="Ca-binding_acidic-repeat"/>
</dbReference>
<dbReference type="InterPro" id="IPR008979">
    <property type="entry name" value="Galactose-bd-like_sf"/>
</dbReference>
<dbReference type="InterPro" id="IPR007397">
    <property type="entry name" value="F-box-assoc_dom"/>
</dbReference>
<dbReference type="Gene3D" id="2.60.120.260">
    <property type="entry name" value="Galactose-binding domain-like"/>
    <property type="match status" value="3"/>
</dbReference>
<dbReference type="SUPFAM" id="SSF103647">
    <property type="entry name" value="TSP type-3 repeat"/>
    <property type="match status" value="3"/>
</dbReference>
<proteinExistence type="predicted"/>
<sequence length="1253" mass="135386">MIHRQVRKAFVSPPDWRPIRWLTALAGLLATNNAIAALPPGNLLANPSGMQEANFDWTITAGPVSPPNYNTGWRRDGGTGVSPFNPSNVRAGFGGRTTFRDGYFRTSYSNNPCSRFQLIDLEARGATRAELNAQPEIKVGEWISSYSANVGNYSDNFFITVKLLAENGTTELATWTVNNTTNGGIPNTWTLFQNTFANYGEGLRYIRFESGGWDGGNWLGQYGSFHDESFVEFTHDSDGDGLPDAVEAAYGNGADLTPEGDVDGDGLTNLEEYEYGTDIGNPDTDGDGLDDGDEITHRGNALIRDTDGDGIEDGDEVHLYQTMPDFADSDNDGFSDYAEIFGDVPSDPNSATSVPGGITAEKRYELVGSDLTDPENDGNDSTANGTNFNWTAIQAGANGTFANEGTYSVFDNKVNQSGSKWYAATVGTTAWVQVKFDQLTSLTGFSLTSGGDAPERDPLIWEIQGSIEDVATNPTKFTTIYRWTSNQPPWLPSERNVTYSVTLPKKTLPYRWIRYQAYSVRSGTAFQLDEIEYFGEKSNADADGDQIPKLWEDYYAFMSDSNAADATADQDGDGLNNRGEFLAGTDPTNPDTDGDGLTDGQEVNTFHSNPLLTDSDGDGLTDGQEAGPGGYGTDPAKADTDGDGFSDYIEVMAATPTNPLLNTSNPANVTATKPATLVGGDLTDPENNGNDSTPTGTNFNWSHIQASVNGTFLGTSGEGAFSVFDNKVNVAGSKWLLNGFTSPQWIQVKFDTHTSLTGFSLTSGGDFPERDPLVWEIQGSTEDVNANPTKWKTIFRWDYGQPPWTNAERARTYLVTLPKKTLPYRWIRFQVNSLRSGTTFQLDEIEYFGERTNADADGDQIPKLWEDYYAFMSDSNAADALADQDGDGLNNRGEYLAGTDPTVADSDGDGLSDGLEVNTYQTNPLAADTDGDGLTDFQEVGPGGYGTDPKKADTDGDGFSDFAEVNNVPPTDPKSATSAPYRVTILGTGNGSLIGADLTDPEDDINDGLTTTSNAGSGFNWVASYTNSTKNYFNGPANTGTANEGILNLFDNKVGGGEAKYCCEAGPRFITLEFANPVSLTHFTMASGNDSLERSPAMWELAGSNNNTDFTVIVADTTPGHHWTAFDQVLRFDLNQPAPPYKFIKLTLMSSTATAPVTNAIQFSEVEYFGSVVTQTALAIASSRFDSEGDFQVEAKGMVTGTWYQLFRSTTLENNWTPVGAAVQGTTPTHVFEDENPPATKAFYRVGDVLPPP</sequence>
<comment type="caution">
    <text evidence="8">The sequence shown here is derived from an EMBL/GenBank/DDBJ whole genome shotgun (WGS) entry which is preliminary data.</text>
</comment>
<dbReference type="SMART" id="SM01198">
    <property type="entry name" value="FBA"/>
    <property type="match status" value="1"/>
</dbReference>
<organism evidence="8 9">
    <name type="scientific">Luteolibacter flavescens</name>
    <dbReference type="NCBI Taxonomy" id="1859460"/>
    <lineage>
        <taxon>Bacteria</taxon>
        <taxon>Pseudomonadati</taxon>
        <taxon>Verrucomicrobiota</taxon>
        <taxon>Verrucomicrobiia</taxon>
        <taxon>Verrucomicrobiales</taxon>
        <taxon>Verrucomicrobiaceae</taxon>
        <taxon>Luteolibacter</taxon>
    </lineage>
</organism>
<dbReference type="InterPro" id="IPR059100">
    <property type="entry name" value="TSP3_bac"/>
</dbReference>
<feature type="chain" id="PRO_5045367524" description="FBA domain-containing protein" evidence="6">
    <location>
        <begin position="37"/>
        <end position="1253"/>
    </location>
</feature>